<feature type="transmembrane region" description="Helical" evidence="1">
    <location>
        <begin position="207"/>
        <end position="226"/>
    </location>
</feature>
<gene>
    <name evidence="2" type="ORF">BZG36_05151</name>
</gene>
<name>A0A261XU23_9FUNG</name>
<feature type="transmembrane region" description="Helical" evidence="1">
    <location>
        <begin position="167"/>
        <end position="187"/>
    </location>
</feature>
<sequence>MSNDNTVGEVVVLKEHDPSQIDQSGLNIEMVFEPKISDDELPDGGYGCAVGCPSVGISEWLRQFNDIIPAVLAGPLISKFEVRNVLIIGTVMLVLGLQLTSLVHTLWPLFFKVSLLGGVGSSMVFIQGLALGIAASGGGLCGMAFAEIVSKLIGTVGLPWAIRIEGFMFLALLLVSIALVKPFVGGYHDPGGSVWDASLFKNIHYDFLLLSAFIYAFSYLIFVFYLPAYAQAKWLGTSTS</sequence>
<dbReference type="SUPFAM" id="SSF103473">
    <property type="entry name" value="MFS general substrate transporter"/>
    <property type="match status" value="1"/>
</dbReference>
<keyword evidence="1" id="KW-1133">Transmembrane helix</keyword>
<keyword evidence="1" id="KW-0472">Membrane</keyword>
<evidence type="ECO:0008006" key="4">
    <source>
        <dbReference type="Google" id="ProtNLM"/>
    </source>
</evidence>
<dbReference type="InterPro" id="IPR036259">
    <property type="entry name" value="MFS_trans_sf"/>
</dbReference>
<comment type="caution">
    <text evidence="2">The sequence shown here is derived from an EMBL/GenBank/DDBJ whole genome shotgun (WGS) entry which is preliminary data.</text>
</comment>
<organism evidence="2 3">
    <name type="scientific">Bifiguratus adelaidae</name>
    <dbReference type="NCBI Taxonomy" id="1938954"/>
    <lineage>
        <taxon>Eukaryota</taxon>
        <taxon>Fungi</taxon>
        <taxon>Fungi incertae sedis</taxon>
        <taxon>Mucoromycota</taxon>
        <taxon>Mucoromycotina</taxon>
        <taxon>Endogonomycetes</taxon>
        <taxon>Endogonales</taxon>
        <taxon>Endogonales incertae sedis</taxon>
        <taxon>Bifiguratus</taxon>
    </lineage>
</organism>
<keyword evidence="3" id="KW-1185">Reference proteome</keyword>
<dbReference type="Gene3D" id="1.20.1250.20">
    <property type="entry name" value="MFS general substrate transporter like domains"/>
    <property type="match status" value="1"/>
</dbReference>
<dbReference type="EMBL" id="MVBO01000225">
    <property type="protein sequence ID" value="OZJ01859.1"/>
    <property type="molecule type" value="Genomic_DNA"/>
</dbReference>
<evidence type="ECO:0000256" key="1">
    <source>
        <dbReference type="SAM" id="Phobius"/>
    </source>
</evidence>
<feature type="transmembrane region" description="Helical" evidence="1">
    <location>
        <begin position="124"/>
        <end position="146"/>
    </location>
</feature>
<proteinExistence type="predicted"/>
<protein>
    <recommendedName>
        <fullName evidence="4">Major facilitator superfamily (MFS) profile domain-containing protein</fullName>
    </recommendedName>
</protein>
<feature type="transmembrane region" description="Helical" evidence="1">
    <location>
        <begin position="85"/>
        <end position="104"/>
    </location>
</feature>
<keyword evidence="1" id="KW-0812">Transmembrane</keyword>
<dbReference type="Proteomes" id="UP000242875">
    <property type="component" value="Unassembled WGS sequence"/>
</dbReference>
<dbReference type="PANTHER" id="PTHR11360">
    <property type="entry name" value="MONOCARBOXYLATE TRANSPORTER"/>
    <property type="match status" value="1"/>
</dbReference>
<reference evidence="2 3" key="1">
    <citation type="journal article" date="2017" name="Mycologia">
        <title>Bifiguratus adelaidae, gen. et sp. nov., a new member of Mucoromycotina in endophytic and soil-dwelling habitats.</title>
        <authorList>
            <person name="Torres-Cruz T.J."/>
            <person name="Billingsley Tobias T.L."/>
            <person name="Almatruk M."/>
            <person name="Hesse C."/>
            <person name="Kuske C.R."/>
            <person name="Desiro A."/>
            <person name="Benucci G.M."/>
            <person name="Bonito G."/>
            <person name="Stajich J.E."/>
            <person name="Dunlap C."/>
            <person name="Arnold A.E."/>
            <person name="Porras-Alfaro A."/>
        </authorList>
    </citation>
    <scope>NUCLEOTIDE SEQUENCE [LARGE SCALE GENOMIC DNA]</scope>
    <source>
        <strain evidence="2 3">AZ0501</strain>
    </source>
</reference>
<dbReference type="PANTHER" id="PTHR11360:SF284">
    <property type="entry name" value="EG:103B4.3 PROTEIN-RELATED"/>
    <property type="match status" value="1"/>
</dbReference>
<accession>A0A261XU23</accession>
<evidence type="ECO:0000313" key="2">
    <source>
        <dbReference type="EMBL" id="OZJ01859.1"/>
    </source>
</evidence>
<dbReference type="InterPro" id="IPR050327">
    <property type="entry name" value="Proton-linked_MCT"/>
</dbReference>
<evidence type="ECO:0000313" key="3">
    <source>
        <dbReference type="Proteomes" id="UP000242875"/>
    </source>
</evidence>
<dbReference type="OrthoDB" id="6499973at2759"/>
<dbReference type="AlphaFoldDB" id="A0A261XU23"/>